<dbReference type="EMBL" id="BSFI01000004">
    <property type="protein sequence ID" value="GLK67033.1"/>
    <property type="molecule type" value="Genomic_DNA"/>
</dbReference>
<reference evidence="2" key="2">
    <citation type="submission" date="2023-01" db="EMBL/GenBank/DDBJ databases">
        <authorList>
            <person name="Sun Q."/>
            <person name="Evtushenko L."/>
        </authorList>
    </citation>
    <scope>NUCLEOTIDE SEQUENCE</scope>
    <source>
        <strain evidence="2">VKM B-2347</strain>
    </source>
</reference>
<name>A0A9W6MUM0_9HYPH</name>
<dbReference type="AlphaFoldDB" id="A0A9W6MUM0"/>
<keyword evidence="3" id="KW-1185">Reference proteome</keyword>
<sequence>MSSPRRTTPSLSPASNNPTALDRQDRGADPGGQSGSRRGGTGALWTAGIGPIKEANDKQTEILDRLSEKLALDKKP</sequence>
<gene>
    <name evidence="2" type="ORF">GCM10008179_06710</name>
</gene>
<feature type="compositionally biased region" description="Gly residues" evidence="1">
    <location>
        <begin position="29"/>
        <end position="42"/>
    </location>
</feature>
<dbReference type="Proteomes" id="UP001143372">
    <property type="component" value="Unassembled WGS sequence"/>
</dbReference>
<feature type="region of interest" description="Disordered" evidence="1">
    <location>
        <begin position="1"/>
        <end position="56"/>
    </location>
</feature>
<proteinExistence type="predicted"/>
<evidence type="ECO:0000313" key="3">
    <source>
        <dbReference type="Proteomes" id="UP001143372"/>
    </source>
</evidence>
<evidence type="ECO:0000313" key="2">
    <source>
        <dbReference type="EMBL" id="GLK67033.1"/>
    </source>
</evidence>
<reference evidence="2" key="1">
    <citation type="journal article" date="2014" name="Int. J. Syst. Evol. Microbiol.">
        <title>Complete genome sequence of Corynebacterium casei LMG S-19264T (=DSM 44701T), isolated from a smear-ripened cheese.</title>
        <authorList>
            <consortium name="US DOE Joint Genome Institute (JGI-PGF)"/>
            <person name="Walter F."/>
            <person name="Albersmeier A."/>
            <person name="Kalinowski J."/>
            <person name="Ruckert C."/>
        </authorList>
    </citation>
    <scope>NUCLEOTIDE SEQUENCE</scope>
    <source>
        <strain evidence="2">VKM B-2347</strain>
    </source>
</reference>
<evidence type="ECO:0000256" key="1">
    <source>
        <dbReference type="SAM" id="MobiDB-lite"/>
    </source>
</evidence>
<feature type="compositionally biased region" description="Low complexity" evidence="1">
    <location>
        <begin position="1"/>
        <end position="15"/>
    </location>
</feature>
<accession>A0A9W6MUM0</accession>
<comment type="caution">
    <text evidence="2">The sequence shown here is derived from an EMBL/GenBank/DDBJ whole genome shotgun (WGS) entry which is preliminary data.</text>
</comment>
<protein>
    <submittedName>
        <fullName evidence="2">Uncharacterized protein</fullName>
    </submittedName>
</protein>
<organism evidence="2 3">
    <name type="scientific">Hansschlegelia plantiphila</name>
    <dbReference type="NCBI Taxonomy" id="374655"/>
    <lineage>
        <taxon>Bacteria</taxon>
        <taxon>Pseudomonadati</taxon>
        <taxon>Pseudomonadota</taxon>
        <taxon>Alphaproteobacteria</taxon>
        <taxon>Hyphomicrobiales</taxon>
        <taxon>Methylopilaceae</taxon>
        <taxon>Hansschlegelia</taxon>
    </lineage>
</organism>